<dbReference type="InterPro" id="IPR029787">
    <property type="entry name" value="Nucleotide_cyclase"/>
</dbReference>
<comment type="caution">
    <text evidence="5">The sequence shown here is derived from an EMBL/GenBank/DDBJ whole genome shotgun (WGS) entry which is preliminary data.</text>
</comment>
<keyword evidence="6" id="KW-1185">Reference proteome</keyword>
<feature type="transmembrane region" description="Helical" evidence="3">
    <location>
        <begin position="66"/>
        <end position="87"/>
    </location>
</feature>
<feature type="transmembrane region" description="Helical" evidence="3">
    <location>
        <begin position="151"/>
        <end position="170"/>
    </location>
</feature>
<evidence type="ECO:0000313" key="5">
    <source>
        <dbReference type="EMBL" id="MEE2024688.1"/>
    </source>
</evidence>
<feature type="non-terminal residue" evidence="5">
    <location>
        <position position="349"/>
    </location>
</feature>
<keyword evidence="3" id="KW-1133">Transmembrane helix</keyword>
<dbReference type="InterPro" id="IPR043128">
    <property type="entry name" value="Rev_trsase/Diguanyl_cyclase"/>
</dbReference>
<sequence length="349" mass="39439">MDAFTLQVVNIAVALVMTITMAGLLLATPKDQSLLHWFFAAMSFLAYSALSFSYSPDHWPYWAGPALGNTLLVASYLLLLSGIAMFFQRPYRKRTLTIVLLLIYGANLLPFAQADLLHRVLLNYPLLLLLNMLSLYYLLSKATFETARAALLLNIVLVLNMMQLSLRFTAFLQQQLGAQPILTPEHWFSIGTMAVMLFMLMAMVGCVLLLVRQKTLQLQTLLETDPLTGWLNRHYLEKRLDSEWHRCQREQQPFSVLVFDIDHFKQVNDQHGHTVGDRVLQHITQLARQQLRDYDLLFRMGGEEFVAVLPGVPGANLQQICERLRQHIATAATPAPLSTPLSISIGCAV</sequence>
<accession>A0ABU7JG72</accession>
<evidence type="ECO:0000256" key="2">
    <source>
        <dbReference type="ARBA" id="ARBA00034247"/>
    </source>
</evidence>
<dbReference type="EMBL" id="JAUGZK010000007">
    <property type="protein sequence ID" value="MEE2024688.1"/>
    <property type="molecule type" value="Genomic_DNA"/>
</dbReference>
<dbReference type="SUPFAM" id="SSF55073">
    <property type="entry name" value="Nucleotide cyclase"/>
    <property type="match status" value="1"/>
</dbReference>
<feature type="transmembrane region" description="Helical" evidence="3">
    <location>
        <begin position="120"/>
        <end position="139"/>
    </location>
</feature>
<evidence type="ECO:0000256" key="3">
    <source>
        <dbReference type="SAM" id="Phobius"/>
    </source>
</evidence>
<gene>
    <name evidence="5" type="ORF">QWF21_10555</name>
</gene>
<feature type="transmembrane region" description="Helical" evidence="3">
    <location>
        <begin position="96"/>
        <end position="114"/>
    </location>
</feature>
<feature type="transmembrane region" description="Helical" evidence="3">
    <location>
        <begin position="6"/>
        <end position="27"/>
    </location>
</feature>
<keyword evidence="3" id="KW-0472">Membrane</keyword>
<dbReference type="Pfam" id="PF00990">
    <property type="entry name" value="GGDEF"/>
    <property type="match status" value="1"/>
</dbReference>
<feature type="transmembrane region" description="Helical" evidence="3">
    <location>
        <begin position="34"/>
        <end position="54"/>
    </location>
</feature>
<dbReference type="RefSeq" id="WP_330088016.1">
    <property type="nucleotide sequence ID" value="NZ_JAUGZK010000007.1"/>
</dbReference>
<dbReference type="GO" id="GO:0052621">
    <property type="term" value="F:diguanylate cyclase activity"/>
    <property type="evidence" value="ECO:0007669"/>
    <property type="project" value="UniProtKB-EC"/>
</dbReference>
<evidence type="ECO:0000313" key="6">
    <source>
        <dbReference type="Proteomes" id="UP001339167"/>
    </source>
</evidence>
<dbReference type="SMART" id="SM00267">
    <property type="entry name" value="GGDEF"/>
    <property type="match status" value="1"/>
</dbReference>
<name>A0ABU7JG72_9GAMM</name>
<keyword evidence="5" id="KW-0548">Nucleotidyltransferase</keyword>
<dbReference type="CDD" id="cd01949">
    <property type="entry name" value="GGDEF"/>
    <property type="match status" value="1"/>
</dbReference>
<dbReference type="NCBIfam" id="TIGR00254">
    <property type="entry name" value="GGDEF"/>
    <property type="match status" value="1"/>
</dbReference>
<dbReference type="EC" id="2.7.7.65" evidence="1"/>
<proteinExistence type="predicted"/>
<evidence type="ECO:0000259" key="4">
    <source>
        <dbReference type="PROSITE" id="PS50887"/>
    </source>
</evidence>
<feature type="domain" description="GGDEF" evidence="4">
    <location>
        <begin position="252"/>
        <end position="349"/>
    </location>
</feature>
<dbReference type="PANTHER" id="PTHR45138">
    <property type="entry name" value="REGULATORY COMPONENTS OF SENSORY TRANSDUCTION SYSTEM"/>
    <property type="match status" value="1"/>
</dbReference>
<protein>
    <recommendedName>
        <fullName evidence="1">diguanylate cyclase</fullName>
        <ecNumber evidence="1">2.7.7.65</ecNumber>
    </recommendedName>
</protein>
<dbReference type="PANTHER" id="PTHR45138:SF9">
    <property type="entry name" value="DIGUANYLATE CYCLASE DGCM-RELATED"/>
    <property type="match status" value="1"/>
</dbReference>
<reference evidence="5 6" key="1">
    <citation type="submission" date="2023-06" db="EMBL/GenBank/DDBJ databases">
        <title>Alkalimonas sp., MEB004 an alkaliphilic bacterium isolated from Lonar Lake, India.</title>
        <authorList>
            <person name="Joshi A."/>
            <person name="Thite S."/>
        </authorList>
    </citation>
    <scope>NUCLEOTIDE SEQUENCE [LARGE SCALE GENOMIC DNA]</scope>
    <source>
        <strain evidence="5 6">MEB004</strain>
    </source>
</reference>
<dbReference type="InterPro" id="IPR000160">
    <property type="entry name" value="GGDEF_dom"/>
</dbReference>
<dbReference type="PROSITE" id="PS50887">
    <property type="entry name" value="GGDEF"/>
    <property type="match status" value="1"/>
</dbReference>
<feature type="transmembrane region" description="Helical" evidence="3">
    <location>
        <begin position="190"/>
        <end position="211"/>
    </location>
</feature>
<keyword evidence="5" id="KW-0808">Transferase</keyword>
<organism evidence="5 6">
    <name type="scientific">Alkalimonas mucilaginosa</name>
    <dbReference type="NCBI Taxonomy" id="3057676"/>
    <lineage>
        <taxon>Bacteria</taxon>
        <taxon>Pseudomonadati</taxon>
        <taxon>Pseudomonadota</taxon>
        <taxon>Gammaproteobacteria</taxon>
        <taxon>Alkalimonas</taxon>
    </lineage>
</organism>
<evidence type="ECO:0000256" key="1">
    <source>
        <dbReference type="ARBA" id="ARBA00012528"/>
    </source>
</evidence>
<dbReference type="Gene3D" id="3.30.70.270">
    <property type="match status" value="1"/>
</dbReference>
<keyword evidence="3" id="KW-0812">Transmembrane</keyword>
<dbReference type="Proteomes" id="UP001339167">
    <property type="component" value="Unassembled WGS sequence"/>
</dbReference>
<dbReference type="InterPro" id="IPR050469">
    <property type="entry name" value="Diguanylate_Cyclase"/>
</dbReference>
<comment type="catalytic activity">
    <reaction evidence="2">
        <text>2 GTP = 3',3'-c-di-GMP + 2 diphosphate</text>
        <dbReference type="Rhea" id="RHEA:24898"/>
        <dbReference type="ChEBI" id="CHEBI:33019"/>
        <dbReference type="ChEBI" id="CHEBI:37565"/>
        <dbReference type="ChEBI" id="CHEBI:58805"/>
        <dbReference type="EC" id="2.7.7.65"/>
    </reaction>
</comment>